<gene>
    <name evidence="5" type="ORF">ACOC_LOCUS1374</name>
</gene>
<dbReference type="EMBL" id="UYYA01000201">
    <property type="protein sequence ID" value="VDM52959.1"/>
    <property type="molecule type" value="Genomic_DNA"/>
</dbReference>
<dbReference type="GO" id="GO:0007059">
    <property type="term" value="P:chromosome segregation"/>
    <property type="evidence" value="ECO:0007669"/>
    <property type="project" value="UniProtKB-KW"/>
</dbReference>
<dbReference type="STRING" id="334426.A0A0R3PC68"/>
<dbReference type="Proteomes" id="UP000267027">
    <property type="component" value="Unassembled WGS sequence"/>
</dbReference>
<dbReference type="InterPro" id="IPR034904">
    <property type="entry name" value="FSCA_dom_sf"/>
</dbReference>
<dbReference type="GO" id="GO:0051604">
    <property type="term" value="P:protein maturation"/>
    <property type="evidence" value="ECO:0007669"/>
    <property type="project" value="InterPro"/>
</dbReference>
<evidence type="ECO:0000313" key="5">
    <source>
        <dbReference type="EMBL" id="VDM52959.1"/>
    </source>
</evidence>
<evidence type="ECO:0000259" key="3">
    <source>
        <dbReference type="Pfam" id="PF01728"/>
    </source>
</evidence>
<keyword evidence="2" id="KW-0159">Chromosome partition</keyword>
<dbReference type="SUPFAM" id="SSF117916">
    <property type="entry name" value="Fe-S cluster assembly (FSCA) domain-like"/>
    <property type="match status" value="1"/>
</dbReference>
<evidence type="ECO:0000313" key="7">
    <source>
        <dbReference type="WBParaSite" id="ACOC_0000137301-mRNA-1"/>
    </source>
</evidence>
<dbReference type="Pfam" id="PF01883">
    <property type="entry name" value="FeS_assembly_P"/>
    <property type="match status" value="1"/>
</dbReference>
<evidence type="ECO:0000259" key="4">
    <source>
        <dbReference type="Pfam" id="PF01883"/>
    </source>
</evidence>
<dbReference type="OMA" id="WDGVYRQ"/>
<comment type="similarity">
    <text evidence="1">Belongs to the MIP18 family.</text>
</comment>
<evidence type="ECO:0000313" key="6">
    <source>
        <dbReference type="Proteomes" id="UP000267027"/>
    </source>
</evidence>
<organism evidence="7">
    <name type="scientific">Angiostrongylus costaricensis</name>
    <name type="common">Nematode worm</name>
    <dbReference type="NCBI Taxonomy" id="334426"/>
    <lineage>
        <taxon>Eukaryota</taxon>
        <taxon>Metazoa</taxon>
        <taxon>Ecdysozoa</taxon>
        <taxon>Nematoda</taxon>
        <taxon>Chromadorea</taxon>
        <taxon>Rhabditida</taxon>
        <taxon>Rhabditina</taxon>
        <taxon>Rhabditomorpha</taxon>
        <taxon>Strongyloidea</taxon>
        <taxon>Metastrongylidae</taxon>
        <taxon>Angiostrongylus</taxon>
    </lineage>
</organism>
<name>A0A0R3PC68_ANGCS</name>
<protein>
    <submittedName>
        <fullName evidence="7">FtsJ domain-containing protein</fullName>
    </submittedName>
</protein>
<feature type="domain" description="MIP18 family-like" evidence="4">
    <location>
        <begin position="40"/>
        <end position="114"/>
    </location>
</feature>
<reference evidence="7" key="1">
    <citation type="submission" date="2017-02" db="UniProtKB">
        <authorList>
            <consortium name="WormBaseParasite"/>
        </authorList>
    </citation>
    <scope>IDENTIFICATION</scope>
</reference>
<dbReference type="GO" id="GO:0032259">
    <property type="term" value="P:methylation"/>
    <property type="evidence" value="ECO:0007669"/>
    <property type="project" value="InterPro"/>
</dbReference>
<dbReference type="PANTHER" id="PTHR12377:SF0">
    <property type="entry name" value="CYTOSOLIC IRON-SULFUR ASSEMBLY COMPONENT 2B"/>
    <property type="match status" value="1"/>
</dbReference>
<dbReference type="Gene3D" id="6.10.250.1280">
    <property type="match status" value="1"/>
</dbReference>
<proteinExistence type="inferred from homology"/>
<sequence length="395" mass="44542">MGLERLENANPLIYAVKSRERTNTADSMNESVEDPIDALEIFDLIRDINDPEHPYTLEQLNVVQEELIKVYKDSKHTYVDVRFTPTIPHCSMATLIGLAIRVKLYRSLHPRVKVCVSITEGSHNTEEAINRQLADKERVAAAMENTNLMFAVNRCLALPMVTPTLINPSLLSSVHTLRHFSSKTRSSTMKYLRRQMTDEFSVKAREHSYRCSLGITVLDVGCAPGSWSQVVVERCQLNTKTTPGYLLGIDVQVVSPIPGADILSMSDITSPKTQELIVKKLDGRFVDVVLSDMAPSPTGDNATDHLRLTELCRTIFRLFAPQTEIYTANDASINRSPLFQLSNNGKFLCKMWDGSYRQSFMLELLTYFKQVRTVKPKSSRDSSAELYLLCTGRNK</sequence>
<dbReference type="InterPro" id="IPR002744">
    <property type="entry name" value="MIP18-like"/>
</dbReference>
<dbReference type="PANTHER" id="PTHR12377">
    <property type="entry name" value="CYTOSOLIC IRON-SULFUR ASSEMBLY COMPONENT 2B-RELATED"/>
    <property type="match status" value="1"/>
</dbReference>
<dbReference type="Pfam" id="PF01728">
    <property type="entry name" value="FtsJ"/>
    <property type="match status" value="1"/>
</dbReference>
<dbReference type="Gene3D" id="3.30.300.130">
    <property type="entry name" value="Fe-S cluster assembly (FSCA)"/>
    <property type="match status" value="1"/>
</dbReference>
<reference evidence="5 6" key="2">
    <citation type="submission" date="2018-11" db="EMBL/GenBank/DDBJ databases">
        <authorList>
            <consortium name="Pathogen Informatics"/>
        </authorList>
    </citation>
    <scope>NUCLEOTIDE SEQUENCE [LARGE SCALE GENOMIC DNA]</scope>
    <source>
        <strain evidence="5 6">Costa Rica</strain>
    </source>
</reference>
<evidence type="ECO:0000256" key="1">
    <source>
        <dbReference type="ARBA" id="ARBA00010381"/>
    </source>
</evidence>
<dbReference type="AlphaFoldDB" id="A0A0R3PC68"/>
<dbReference type="InterPro" id="IPR039796">
    <property type="entry name" value="MIP18"/>
</dbReference>
<evidence type="ECO:0000256" key="2">
    <source>
        <dbReference type="ARBA" id="ARBA00022829"/>
    </source>
</evidence>
<dbReference type="SUPFAM" id="SSF53335">
    <property type="entry name" value="S-adenosyl-L-methionine-dependent methyltransferases"/>
    <property type="match status" value="1"/>
</dbReference>
<feature type="domain" description="Ribosomal RNA methyltransferase FtsJ" evidence="3">
    <location>
        <begin position="213"/>
        <end position="393"/>
    </location>
</feature>
<dbReference type="InterPro" id="IPR002877">
    <property type="entry name" value="RNA_MeTrfase_FtsJ_dom"/>
</dbReference>
<keyword evidence="6" id="KW-1185">Reference proteome</keyword>
<dbReference type="FunFam" id="3.30.300.130:FF:000005">
    <property type="entry name" value="Mitotic spindle-associated mmxd complex subunit"/>
    <property type="match status" value="1"/>
</dbReference>
<dbReference type="WBParaSite" id="ACOC_0000137301-mRNA-1">
    <property type="protein sequence ID" value="ACOC_0000137301-mRNA-1"/>
    <property type="gene ID" value="ACOC_0000137301"/>
</dbReference>
<dbReference type="GO" id="GO:0097361">
    <property type="term" value="C:cytosolic [4Fe-4S] assembly targeting complex"/>
    <property type="evidence" value="ECO:0007669"/>
    <property type="project" value="UniProtKB-ARBA"/>
</dbReference>
<dbReference type="GO" id="GO:0008168">
    <property type="term" value="F:methyltransferase activity"/>
    <property type="evidence" value="ECO:0007669"/>
    <property type="project" value="InterPro"/>
</dbReference>
<dbReference type="InterPro" id="IPR029063">
    <property type="entry name" value="SAM-dependent_MTases_sf"/>
</dbReference>
<dbReference type="Gene3D" id="3.40.50.150">
    <property type="entry name" value="Vaccinia Virus protein VP39"/>
    <property type="match status" value="1"/>
</dbReference>
<dbReference type="OrthoDB" id="20105at2759"/>
<accession>A0A0R3PC68</accession>